<dbReference type="Pfam" id="PF05383">
    <property type="entry name" value="La"/>
    <property type="match status" value="1"/>
</dbReference>
<evidence type="ECO:0000256" key="4">
    <source>
        <dbReference type="ARBA" id="ARBA00022664"/>
    </source>
</evidence>
<feature type="non-terminal residue" evidence="18">
    <location>
        <position position="625"/>
    </location>
</feature>
<feature type="non-terminal residue" evidence="18">
    <location>
        <position position="1"/>
    </location>
</feature>
<accession>A0ABS2YV46</accession>
<keyword evidence="7 13" id="KW-0694">RNA-binding</keyword>
<dbReference type="InterPro" id="IPR045180">
    <property type="entry name" value="La_dom_prot"/>
</dbReference>
<keyword evidence="5" id="KW-0221">Differentiation</keyword>
<feature type="region of interest" description="Disordered" evidence="14">
    <location>
        <begin position="463"/>
        <end position="493"/>
    </location>
</feature>
<dbReference type="SMART" id="SM00715">
    <property type="entry name" value="LA"/>
    <property type="match status" value="1"/>
</dbReference>
<dbReference type="Gene3D" id="3.30.70.330">
    <property type="match status" value="2"/>
</dbReference>
<dbReference type="SUPFAM" id="SSF54928">
    <property type="entry name" value="RNA-binding domain, RBD"/>
    <property type="match status" value="2"/>
</dbReference>
<comment type="similarity">
    <text evidence="2">Belongs to the LARP7 family.</text>
</comment>
<dbReference type="InterPro" id="IPR036390">
    <property type="entry name" value="WH_DNA-bd_sf"/>
</dbReference>
<dbReference type="CDD" id="cd08032">
    <property type="entry name" value="LARP_7"/>
    <property type="match status" value="1"/>
</dbReference>
<name>A0ABS2YV46_POLSE</name>
<dbReference type="InterPro" id="IPR002344">
    <property type="entry name" value="Lupus_La"/>
</dbReference>
<comment type="subcellular location">
    <subcellularLocation>
        <location evidence="1">Nucleus</location>
        <location evidence="1">Nucleoplasm</location>
    </subcellularLocation>
</comment>
<gene>
    <name evidence="18" type="primary">Larp7</name>
    <name evidence="18" type="ORF">GTO92_0019404</name>
</gene>
<feature type="domain" description="HTH La-type RNA-binding" evidence="16">
    <location>
        <begin position="66"/>
        <end position="157"/>
    </location>
</feature>
<dbReference type="Pfam" id="PF08777">
    <property type="entry name" value="RRM_3"/>
    <property type="match status" value="1"/>
</dbReference>
<dbReference type="InterPro" id="IPR034946">
    <property type="entry name" value="LARP7_La"/>
</dbReference>
<evidence type="ECO:0000256" key="6">
    <source>
        <dbReference type="ARBA" id="ARBA00022871"/>
    </source>
</evidence>
<dbReference type="SUPFAM" id="SSF46785">
    <property type="entry name" value="Winged helix' DNA-binding domain"/>
    <property type="match status" value="1"/>
</dbReference>
<dbReference type="PROSITE" id="PS51939">
    <property type="entry name" value="XRRM"/>
    <property type="match status" value="1"/>
</dbReference>
<feature type="compositionally biased region" description="Basic and acidic residues" evidence="14">
    <location>
        <begin position="331"/>
        <end position="341"/>
    </location>
</feature>
<dbReference type="InterPro" id="IPR000504">
    <property type="entry name" value="RRM_dom"/>
</dbReference>
<comment type="caution">
    <text evidence="18">The sequence shown here is derived from an EMBL/GenBank/DDBJ whole genome shotgun (WGS) entry which is preliminary data.</text>
</comment>
<keyword evidence="4" id="KW-0507">mRNA processing</keyword>
<evidence type="ECO:0000259" key="16">
    <source>
        <dbReference type="PROSITE" id="PS50961"/>
    </source>
</evidence>
<evidence type="ECO:0000256" key="13">
    <source>
        <dbReference type="PROSITE-ProRule" id="PRU00332"/>
    </source>
</evidence>
<keyword evidence="10" id="KW-0508">mRNA splicing</keyword>
<sequence>MGTLPVPPLLPAWTQAVCPERFSGDNLVNETYHRAEMAGMQTDPPRKDGMQTDHCDQKKEKEKKKRSRVKQVLSDVKKQVEFWFGDVNLHKDRFLKEQLEKSRDGYVDISLLTTFNRMKKLTTDVKLISRAVRNSTVIELNLDGTKLRRRYPLGECPVNVDERTVYVELLPKNVSHSWIERVFSICGNVVYVSIPRFKSTGDPKGFAFVEFETVEQATKAIEMLNNPPEDAPRKPGMFPKTVKSKPVLLSASDNNVIEEKKKKKRKKSRSSKKESEEQILQENKDQHDEMSMETRERKKRHRDASECSETDGSDAQRTVNKKDKKKRSRSKSTDLTDEQRPVKRKRSSSDSNSDLPVRIRKLSESEDYEGLHMSMSGKKHMNDLKEMSAEEDKGSEEKKEESLLKSKRKRKKKHKERHKMGEDVIPLRVISKKEWSVLKQEYLTLQKQSMSSLKKALSALRQGSDGDMETDACQPLKETHGAQPPEKPTPLGPQFVSGVIVKITHSEPLPGRKCIKDVLSEMSSVEYVDMLEGDAECHVRLTSPDDVRVLMEAESEIKKKHHWKMKVLTGDNEQRYWQKILVDRQAKLNRPRDKKRGMEKLIAKAEKIIVAKTKEASKHIRFDED</sequence>
<evidence type="ECO:0000256" key="14">
    <source>
        <dbReference type="SAM" id="MobiDB-lite"/>
    </source>
</evidence>
<evidence type="ECO:0000256" key="3">
    <source>
        <dbReference type="ARBA" id="ARBA00015867"/>
    </source>
</evidence>
<feature type="compositionally biased region" description="Basic residues" evidence="14">
    <location>
        <begin position="261"/>
        <end position="270"/>
    </location>
</feature>
<evidence type="ECO:0000256" key="2">
    <source>
        <dbReference type="ARBA" id="ARBA00008680"/>
    </source>
</evidence>
<dbReference type="PROSITE" id="PS50961">
    <property type="entry name" value="HTH_LA"/>
    <property type="match status" value="1"/>
</dbReference>
<evidence type="ECO:0000256" key="8">
    <source>
        <dbReference type="ARBA" id="ARBA00023015"/>
    </source>
</evidence>
<evidence type="ECO:0000313" key="18">
    <source>
        <dbReference type="EMBL" id="MBN3290059.1"/>
    </source>
</evidence>
<feature type="compositionally biased region" description="Basic residues" evidence="14">
    <location>
        <begin position="405"/>
        <end position="418"/>
    </location>
</feature>
<dbReference type="PROSITE" id="PS50102">
    <property type="entry name" value="RRM"/>
    <property type="match status" value="1"/>
</dbReference>
<dbReference type="InterPro" id="IPR012677">
    <property type="entry name" value="Nucleotide-bd_a/b_plait_sf"/>
</dbReference>
<dbReference type="InterPro" id="IPR034910">
    <property type="entry name" value="LARP7_RRM2"/>
</dbReference>
<evidence type="ECO:0000256" key="1">
    <source>
        <dbReference type="ARBA" id="ARBA00004642"/>
    </source>
</evidence>
<evidence type="ECO:0000256" key="9">
    <source>
        <dbReference type="ARBA" id="ARBA00023163"/>
    </source>
</evidence>
<dbReference type="InterPro" id="IPR036388">
    <property type="entry name" value="WH-like_DNA-bd_sf"/>
</dbReference>
<keyword evidence="6" id="KW-0744">Spermatogenesis</keyword>
<feature type="domain" description="RRM" evidence="15">
    <location>
        <begin position="163"/>
        <end position="254"/>
    </location>
</feature>
<evidence type="ECO:0000256" key="5">
    <source>
        <dbReference type="ARBA" id="ARBA00022782"/>
    </source>
</evidence>
<dbReference type="CDD" id="cd12542">
    <property type="entry name" value="RRM2_LARP7"/>
    <property type="match status" value="1"/>
</dbReference>
<dbReference type="Gene3D" id="1.10.10.10">
    <property type="entry name" value="Winged helix-like DNA-binding domain superfamily/Winged helix DNA-binding domain"/>
    <property type="match status" value="1"/>
</dbReference>
<evidence type="ECO:0000313" key="19">
    <source>
        <dbReference type="Proteomes" id="UP001166052"/>
    </source>
</evidence>
<organism evidence="18 19">
    <name type="scientific">Polypterus senegalus</name>
    <name type="common">Senegal bichir</name>
    <dbReference type="NCBI Taxonomy" id="55291"/>
    <lineage>
        <taxon>Eukaryota</taxon>
        <taxon>Metazoa</taxon>
        <taxon>Chordata</taxon>
        <taxon>Craniata</taxon>
        <taxon>Vertebrata</taxon>
        <taxon>Euteleostomi</taxon>
        <taxon>Actinopterygii</taxon>
        <taxon>Polypteriformes</taxon>
        <taxon>Polypteridae</taxon>
        <taxon>Polypterus</taxon>
    </lineage>
</organism>
<evidence type="ECO:0000256" key="7">
    <source>
        <dbReference type="ARBA" id="ARBA00022884"/>
    </source>
</evidence>
<feature type="compositionally biased region" description="Basic and acidic residues" evidence="14">
    <location>
        <begin position="380"/>
        <end position="404"/>
    </location>
</feature>
<dbReference type="InterPro" id="IPR006630">
    <property type="entry name" value="La_HTH"/>
</dbReference>
<evidence type="ECO:0000256" key="10">
    <source>
        <dbReference type="ARBA" id="ARBA00023187"/>
    </source>
</evidence>
<feature type="region of interest" description="Disordered" evidence="14">
    <location>
        <begin position="225"/>
        <end position="419"/>
    </location>
</feature>
<dbReference type="SMART" id="SM00360">
    <property type="entry name" value="RRM"/>
    <property type="match status" value="1"/>
</dbReference>
<dbReference type="InterPro" id="IPR014886">
    <property type="entry name" value="La_xRRM"/>
</dbReference>
<dbReference type="PANTHER" id="PTHR22792">
    <property type="entry name" value="LUPUS LA PROTEIN-RELATED"/>
    <property type="match status" value="1"/>
</dbReference>
<dbReference type="PANTHER" id="PTHR22792:SF62">
    <property type="entry name" value="LA-RELATED PROTEIN 7"/>
    <property type="match status" value="1"/>
</dbReference>
<dbReference type="Proteomes" id="UP001166052">
    <property type="component" value="Unassembled WGS sequence"/>
</dbReference>
<proteinExistence type="inferred from homology"/>
<dbReference type="EMBL" id="JAAWVN010006305">
    <property type="protein sequence ID" value="MBN3290059.1"/>
    <property type="molecule type" value="Genomic_DNA"/>
</dbReference>
<feature type="compositionally biased region" description="Basic and acidic residues" evidence="14">
    <location>
        <begin position="44"/>
        <end position="60"/>
    </location>
</feature>
<keyword evidence="19" id="KW-1185">Reference proteome</keyword>
<keyword evidence="9" id="KW-0804">Transcription</keyword>
<dbReference type="CDD" id="cd12290">
    <property type="entry name" value="RRM1_LARP7"/>
    <property type="match status" value="1"/>
</dbReference>
<dbReference type="InterPro" id="IPR035979">
    <property type="entry name" value="RBD_domain_sf"/>
</dbReference>
<evidence type="ECO:0000256" key="11">
    <source>
        <dbReference type="ARBA" id="ARBA00023242"/>
    </source>
</evidence>
<dbReference type="PRINTS" id="PR00302">
    <property type="entry name" value="LUPUSLA"/>
</dbReference>
<keyword evidence="8" id="KW-0805">Transcription regulation</keyword>
<reference evidence="18" key="1">
    <citation type="journal article" date="2021" name="Cell">
        <title>Tracing the genetic footprints of vertebrate landing in non-teleost ray-finned fishes.</title>
        <authorList>
            <person name="Bi X."/>
            <person name="Wang K."/>
            <person name="Yang L."/>
            <person name="Pan H."/>
            <person name="Jiang H."/>
            <person name="Wei Q."/>
            <person name="Fang M."/>
            <person name="Yu H."/>
            <person name="Zhu C."/>
            <person name="Cai Y."/>
            <person name="He Y."/>
            <person name="Gan X."/>
            <person name="Zeng H."/>
            <person name="Yu D."/>
            <person name="Zhu Y."/>
            <person name="Jiang H."/>
            <person name="Qiu Q."/>
            <person name="Yang H."/>
            <person name="Zhang Y.E."/>
            <person name="Wang W."/>
            <person name="Zhu M."/>
            <person name="He S."/>
            <person name="Zhang G."/>
        </authorList>
    </citation>
    <scope>NUCLEOTIDE SEQUENCE</scope>
    <source>
        <strain evidence="18">Bchr_001</strain>
    </source>
</reference>
<evidence type="ECO:0000259" key="17">
    <source>
        <dbReference type="PROSITE" id="PS51939"/>
    </source>
</evidence>
<protein>
    <recommendedName>
        <fullName evidence="3">La-related protein 7</fullName>
    </recommendedName>
    <alternativeName>
        <fullName evidence="12">La ribonucleoprotein domain family member 7</fullName>
    </alternativeName>
</protein>
<dbReference type="Pfam" id="PF00076">
    <property type="entry name" value="RRM_1"/>
    <property type="match status" value="1"/>
</dbReference>
<keyword evidence="11" id="KW-0539">Nucleus</keyword>
<feature type="domain" description="XRRM" evidence="17">
    <location>
        <begin position="494"/>
        <end position="607"/>
    </location>
</feature>
<dbReference type="InterPro" id="IPR034887">
    <property type="entry name" value="LARP7_RRM1"/>
</dbReference>
<evidence type="ECO:0000259" key="15">
    <source>
        <dbReference type="PROSITE" id="PS50102"/>
    </source>
</evidence>
<feature type="region of interest" description="Disordered" evidence="14">
    <location>
        <begin position="38"/>
        <end position="68"/>
    </location>
</feature>
<evidence type="ECO:0000256" key="12">
    <source>
        <dbReference type="ARBA" id="ARBA00029640"/>
    </source>
</evidence>
<feature type="compositionally biased region" description="Basic and acidic residues" evidence="14">
    <location>
        <begin position="271"/>
        <end position="296"/>
    </location>
</feature>